<accession>A0ABP7WNV7</accession>
<dbReference type="Gene3D" id="3.10.129.10">
    <property type="entry name" value="Hotdog Thioesterase"/>
    <property type="match status" value="1"/>
</dbReference>
<protein>
    <submittedName>
        <fullName evidence="1">Acyl-CoA thioesterase</fullName>
    </submittedName>
</protein>
<dbReference type="EMBL" id="BAAAZG010000047">
    <property type="protein sequence ID" value="GAA4092424.1"/>
    <property type="molecule type" value="Genomic_DNA"/>
</dbReference>
<organism evidence="1 2">
    <name type="scientific">Actinomadura miaoliensis</name>
    <dbReference type="NCBI Taxonomy" id="430685"/>
    <lineage>
        <taxon>Bacteria</taxon>
        <taxon>Bacillati</taxon>
        <taxon>Actinomycetota</taxon>
        <taxon>Actinomycetes</taxon>
        <taxon>Streptosporangiales</taxon>
        <taxon>Thermomonosporaceae</taxon>
        <taxon>Actinomadura</taxon>
    </lineage>
</organism>
<dbReference type="CDD" id="cd00586">
    <property type="entry name" value="4HBT"/>
    <property type="match status" value="1"/>
</dbReference>
<evidence type="ECO:0000313" key="2">
    <source>
        <dbReference type="Proteomes" id="UP001500683"/>
    </source>
</evidence>
<dbReference type="InterPro" id="IPR029069">
    <property type="entry name" value="HotDog_dom_sf"/>
</dbReference>
<proteinExistence type="predicted"/>
<reference evidence="2" key="1">
    <citation type="journal article" date="2019" name="Int. J. Syst. Evol. Microbiol.">
        <title>The Global Catalogue of Microorganisms (GCM) 10K type strain sequencing project: providing services to taxonomists for standard genome sequencing and annotation.</title>
        <authorList>
            <consortium name="The Broad Institute Genomics Platform"/>
            <consortium name="The Broad Institute Genome Sequencing Center for Infectious Disease"/>
            <person name="Wu L."/>
            <person name="Ma J."/>
        </authorList>
    </citation>
    <scope>NUCLEOTIDE SEQUENCE [LARGE SCALE GENOMIC DNA]</scope>
    <source>
        <strain evidence="2">JCM 16702</strain>
    </source>
</reference>
<dbReference type="Pfam" id="PF13279">
    <property type="entry name" value="4HBT_2"/>
    <property type="match status" value="1"/>
</dbReference>
<dbReference type="Proteomes" id="UP001500683">
    <property type="component" value="Unassembled WGS sequence"/>
</dbReference>
<sequence length="168" mass="19377">MPDPTTPPTMPPTNMDDHDYYEYRHTVGFEETNLVGNVYYVNYVRWQGRCRELFLKERAPQVLAELRDDLKLFTLKVDCEFYAEITAFDELSIRMRLIELAQTQLEFGFDYVRLDPGGLETLVARGRQRVACMRGPNTRTAPARVPESLVRALAPYTPQPRVKLGSAM</sequence>
<dbReference type="SUPFAM" id="SSF54637">
    <property type="entry name" value="Thioesterase/thiol ester dehydrase-isomerase"/>
    <property type="match status" value="1"/>
</dbReference>
<name>A0ABP7WNV7_9ACTN</name>
<keyword evidence="2" id="KW-1185">Reference proteome</keyword>
<dbReference type="RefSeq" id="WP_344954772.1">
    <property type="nucleotide sequence ID" value="NZ_BAAAZG010000047.1"/>
</dbReference>
<evidence type="ECO:0000313" key="1">
    <source>
        <dbReference type="EMBL" id="GAA4092424.1"/>
    </source>
</evidence>
<comment type="caution">
    <text evidence="1">The sequence shown here is derived from an EMBL/GenBank/DDBJ whole genome shotgun (WGS) entry which is preliminary data.</text>
</comment>
<gene>
    <name evidence="1" type="ORF">GCM10022214_62560</name>
</gene>